<dbReference type="EMBL" id="KT754511">
    <property type="protein sequence ID" value="ALS04345.1"/>
    <property type="molecule type" value="mRNA"/>
</dbReference>
<evidence type="ECO:0000313" key="11">
    <source>
        <dbReference type="EMBL" id="ALS04345.1"/>
    </source>
</evidence>
<evidence type="ECO:0000256" key="2">
    <source>
        <dbReference type="ARBA" id="ARBA00007251"/>
    </source>
</evidence>
<evidence type="ECO:0000256" key="6">
    <source>
        <dbReference type="ARBA" id="ARBA00043898"/>
    </source>
</evidence>
<comment type="subcellular location">
    <subcellularLocation>
        <location evidence="1">Cytoplasm</location>
        <location evidence="1">Cytosol</location>
    </subcellularLocation>
</comment>
<evidence type="ECO:0000256" key="4">
    <source>
        <dbReference type="ARBA" id="ARBA00022540"/>
    </source>
</evidence>
<evidence type="ECO:0000256" key="10">
    <source>
        <dbReference type="RuleBase" id="RU003814"/>
    </source>
</evidence>
<dbReference type="GO" id="GO:0005085">
    <property type="term" value="F:guanyl-nucleotide exchange factor activity"/>
    <property type="evidence" value="ECO:0007669"/>
    <property type="project" value="TreeGrafter"/>
</dbReference>
<evidence type="ECO:0000256" key="3">
    <source>
        <dbReference type="ARBA" id="ARBA00022490"/>
    </source>
</evidence>
<dbReference type="Gene3D" id="1.20.120.1070">
    <property type="entry name" value="Translation initiation factor eIF-2B, N-terminal domain"/>
    <property type="match status" value="1"/>
</dbReference>
<accession>A0A0U2TJK6</accession>
<dbReference type="Gene3D" id="3.40.50.10470">
    <property type="entry name" value="Translation initiation factor eif-2b, domain 2"/>
    <property type="match status" value="1"/>
</dbReference>
<reference evidence="11" key="1">
    <citation type="journal article" date="2015" name="Sci. Rep.">
        <title>Spliced leader RNA trans-splicing discovered in copepods.</title>
        <authorList>
            <person name="Yang F."/>
            <person name="Xu D."/>
            <person name="Zhuang Y."/>
            <person name="Yi X."/>
            <person name="Huang Y."/>
            <person name="Chen H."/>
            <person name="Lin S."/>
            <person name="Campbell D.A."/>
            <person name="Sturm N.R."/>
            <person name="Liu G."/>
            <person name="Zhang H."/>
        </authorList>
    </citation>
    <scope>NUCLEOTIDE SEQUENCE</scope>
</reference>
<keyword evidence="3" id="KW-0963">Cytoplasm</keyword>
<evidence type="ECO:0000256" key="1">
    <source>
        <dbReference type="ARBA" id="ARBA00004514"/>
    </source>
</evidence>
<protein>
    <recommendedName>
        <fullName evidence="7">Translation initiation factor eIF2B subunit alpha</fullName>
    </recommendedName>
    <alternativeName>
        <fullName evidence="8">eIF2B GDP-GTP exchange factor subunit alpha</fullName>
    </alternativeName>
</protein>
<dbReference type="InterPro" id="IPR000649">
    <property type="entry name" value="IF-2B-related"/>
</dbReference>
<dbReference type="InterPro" id="IPR051501">
    <property type="entry name" value="eIF2B_alpha/beta/delta"/>
</dbReference>
<dbReference type="GO" id="GO:0005829">
    <property type="term" value="C:cytosol"/>
    <property type="evidence" value="ECO:0007669"/>
    <property type="project" value="UniProtKB-SubCell"/>
</dbReference>
<dbReference type="SUPFAM" id="SSF100950">
    <property type="entry name" value="NagB/RpiA/CoA transferase-like"/>
    <property type="match status" value="1"/>
</dbReference>
<evidence type="ECO:0000256" key="8">
    <source>
        <dbReference type="ARBA" id="ARBA00044236"/>
    </source>
</evidence>
<comment type="subunit">
    <text evidence="9">Component of the translation initiation factor 2B (eIF2B) complex which is a heterodecamer of two sets of five different subunits: alpha, beta, gamma, delta and epsilon. Subunits alpha, beta and delta comprise a regulatory subcomplex and subunits epsilon and gamma comprise a catalytic subcomplex. Within the complex, the hexameric regulatory complex resides at the center, with the two heterodimeric catalytic subcomplexes bound on opposite sides.</text>
</comment>
<evidence type="ECO:0000256" key="5">
    <source>
        <dbReference type="ARBA" id="ARBA00022917"/>
    </source>
</evidence>
<proteinExistence type="evidence at transcript level"/>
<dbReference type="InterPro" id="IPR042529">
    <property type="entry name" value="IF_2B-like_C"/>
</dbReference>
<sequence length="307" mass="33559">MPEAVGSSGKSPVEIFKTSLANNVSTGIAAIKGLMQVLEVANAKTLQELVALLKAETEKFKQVDNCSVITVTSASELFLRFITLAHTQLETQVFEDCLKLMLDRGAEFLQKLESMRGKVAEYFGPHVTDGGKILVHGESKVVLEALLHAAKSGKEFEVYLTTSGWKLKKQLDAANIVANRIEDMAIGYVMNKMDCVVLGAEGVCESGGIINQIGTLPIAIVAKQFNKPVYTLVESFKFVRFYPLQQDDLPEQYLERTGGQEQSEAGACADLHSRVDYTPPAHITLLFTDLGILTPSAVSDELIKIYL</sequence>
<dbReference type="PANTHER" id="PTHR45860">
    <property type="entry name" value="TRANSLATION INITIATION FACTOR EIF-2B SUBUNIT ALPHA"/>
    <property type="match status" value="1"/>
</dbReference>
<comment type="function">
    <text evidence="6">Acts as a component of the translation initiation factor 2B (eIF2B) complex, which catalyzes the exchange of GDP for GTP on eukaryotic initiation factor 2 (eIF2) gamma subunit. Its guanine nucleotide exchange factor activity is repressed when bound to eIF2 complex phosphorylated on the alpha subunit, thereby limiting the amount of methionyl-initiator methionine tRNA available to the ribosome and consequently global translation is repressed.</text>
</comment>
<evidence type="ECO:0000256" key="7">
    <source>
        <dbReference type="ARBA" id="ARBA00044208"/>
    </source>
</evidence>
<dbReference type="Pfam" id="PF01008">
    <property type="entry name" value="IF-2B"/>
    <property type="match status" value="1"/>
</dbReference>
<keyword evidence="5" id="KW-0648">Protein biosynthesis</keyword>
<evidence type="ECO:0000256" key="9">
    <source>
        <dbReference type="ARBA" id="ARBA00046432"/>
    </source>
</evidence>
<dbReference type="GO" id="GO:0003743">
    <property type="term" value="F:translation initiation factor activity"/>
    <property type="evidence" value="ECO:0007669"/>
    <property type="project" value="UniProtKB-KW"/>
</dbReference>
<keyword evidence="4 11" id="KW-0396">Initiation factor</keyword>
<dbReference type="InterPro" id="IPR042528">
    <property type="entry name" value="elF-2B_alpha_N"/>
</dbReference>
<dbReference type="AlphaFoldDB" id="A0A0U2TJK6"/>
<organism evidence="11">
    <name type="scientific">Acartia pacifica</name>
    <name type="common">Copepod</name>
    <dbReference type="NCBI Taxonomy" id="335913"/>
    <lineage>
        <taxon>Eukaryota</taxon>
        <taxon>Metazoa</taxon>
        <taxon>Ecdysozoa</taxon>
        <taxon>Arthropoda</taxon>
        <taxon>Crustacea</taxon>
        <taxon>Multicrustacea</taxon>
        <taxon>Hexanauplia</taxon>
        <taxon>Copepoda</taxon>
        <taxon>Calanoida</taxon>
        <taxon>Acartiidae</taxon>
        <taxon>Acartia</taxon>
    </lineage>
</organism>
<comment type="similarity">
    <text evidence="2 10">Belongs to the eIF-2B alpha/beta/delta subunits family.</text>
</comment>
<dbReference type="InterPro" id="IPR037171">
    <property type="entry name" value="NagB/RpiA_transferase-like"/>
</dbReference>
<dbReference type="GO" id="GO:0005851">
    <property type="term" value="C:eukaryotic translation initiation factor 2B complex"/>
    <property type="evidence" value="ECO:0007669"/>
    <property type="project" value="TreeGrafter"/>
</dbReference>
<dbReference type="PANTHER" id="PTHR45860:SF1">
    <property type="entry name" value="TRANSLATION INITIATION FACTOR EIF-2B SUBUNIT ALPHA"/>
    <property type="match status" value="1"/>
</dbReference>
<name>A0A0U2TJK6_ACAPC</name>